<dbReference type="SUPFAM" id="SSF52833">
    <property type="entry name" value="Thioredoxin-like"/>
    <property type="match status" value="1"/>
</dbReference>
<evidence type="ECO:0000259" key="3">
    <source>
        <dbReference type="Pfam" id="PF01323"/>
    </source>
</evidence>
<dbReference type="RefSeq" id="WP_093282832.1">
    <property type="nucleotide sequence ID" value="NZ_FOFS01000003.1"/>
</dbReference>
<dbReference type="PANTHER" id="PTHR42943:SF2">
    <property type="entry name" value="GLUTATHIONE S-TRANSFERASE KAPPA 1"/>
    <property type="match status" value="1"/>
</dbReference>
<dbReference type="InterPro" id="IPR051924">
    <property type="entry name" value="GST_Kappa/NadH"/>
</dbReference>
<dbReference type="EMBL" id="FOFS01000003">
    <property type="protein sequence ID" value="SEQ03699.1"/>
    <property type="molecule type" value="Genomic_DNA"/>
</dbReference>
<comment type="similarity">
    <text evidence="1">Belongs to the GST superfamily. NadH family.</text>
</comment>
<evidence type="ECO:0000256" key="1">
    <source>
        <dbReference type="PIRNR" id="PIRNR006386"/>
    </source>
</evidence>
<evidence type="ECO:0000256" key="2">
    <source>
        <dbReference type="PIRSR" id="PIRSR006386-1"/>
    </source>
</evidence>
<dbReference type="STRING" id="489703.SAMN04488038_103151"/>
<proteinExistence type="inferred from homology"/>
<dbReference type="Gene3D" id="3.40.30.10">
    <property type="entry name" value="Glutaredoxin"/>
    <property type="match status" value="1"/>
</dbReference>
<dbReference type="AlphaFoldDB" id="A0A1H9CR97"/>
<accession>A0A1H9CR97</accession>
<dbReference type="PANTHER" id="PTHR42943">
    <property type="entry name" value="GLUTATHIONE S-TRANSFERASE KAPPA"/>
    <property type="match status" value="1"/>
</dbReference>
<feature type="active site" description="Nucleophile" evidence="2">
    <location>
        <position position="14"/>
    </location>
</feature>
<evidence type="ECO:0000313" key="5">
    <source>
        <dbReference type="Proteomes" id="UP000199233"/>
    </source>
</evidence>
<dbReference type="GO" id="GO:0004602">
    <property type="term" value="F:glutathione peroxidase activity"/>
    <property type="evidence" value="ECO:0007669"/>
    <property type="project" value="TreeGrafter"/>
</dbReference>
<organism evidence="4 5">
    <name type="scientific">Solimonas aquatica</name>
    <dbReference type="NCBI Taxonomy" id="489703"/>
    <lineage>
        <taxon>Bacteria</taxon>
        <taxon>Pseudomonadati</taxon>
        <taxon>Pseudomonadota</taxon>
        <taxon>Gammaproteobacteria</taxon>
        <taxon>Nevskiales</taxon>
        <taxon>Nevskiaceae</taxon>
        <taxon>Solimonas</taxon>
    </lineage>
</organism>
<feature type="domain" description="DSBA-like thioredoxin" evidence="3">
    <location>
        <begin position="5"/>
        <end position="191"/>
    </location>
</feature>
<evidence type="ECO:0000313" key="4">
    <source>
        <dbReference type="EMBL" id="SEQ03699.1"/>
    </source>
</evidence>
<sequence>MSAPQIDFFYDAVSPYAYLAATQIEALAQRHGAQLHWRPFFLGKVLEASANRPPLTVPAKFRYMLDDLQLWARLYGVPLRKPDNFPASTVSAQRIACALEGARLAAWAPASCRAYWGEGRDISQPEVLGAIAGELGWNPDEILALAQSAPAKEQLRLNTEEALSRGAFGAPAIFLGERMFWGNDRLVLLEACLAGKL</sequence>
<dbReference type="GO" id="GO:1901170">
    <property type="term" value="P:naphthalene catabolic process"/>
    <property type="evidence" value="ECO:0007669"/>
    <property type="project" value="InterPro"/>
</dbReference>
<dbReference type="CDD" id="cd03022">
    <property type="entry name" value="DsbA_HCCA_Iso"/>
    <property type="match status" value="1"/>
</dbReference>
<keyword evidence="1 4" id="KW-0413">Isomerase</keyword>
<name>A0A1H9CR97_9GAMM</name>
<comment type="catalytic activity">
    <reaction evidence="1">
        <text>2-hydroxychromene-2-carboxylate = (3E)-4-(2-hydroxyphenyl)-2-oxobut-3-enoate</text>
        <dbReference type="Rhea" id="RHEA:27401"/>
        <dbReference type="ChEBI" id="CHEBI:59350"/>
        <dbReference type="ChEBI" id="CHEBI:59353"/>
        <dbReference type="EC" id="5.99.1.4"/>
    </reaction>
</comment>
<dbReference type="InterPro" id="IPR044087">
    <property type="entry name" value="NahD-like"/>
</dbReference>
<dbReference type="GO" id="GO:0018845">
    <property type="term" value="F:2-hydroxychromene-2-carboxylate isomerase activity"/>
    <property type="evidence" value="ECO:0007669"/>
    <property type="project" value="UniProtKB-UniRule"/>
</dbReference>
<keyword evidence="5" id="KW-1185">Reference proteome</keyword>
<dbReference type="PIRSF" id="PIRSF006386">
    <property type="entry name" value="HCCAis_GSTk"/>
    <property type="match status" value="1"/>
</dbReference>
<dbReference type="EC" id="5.99.1.4" evidence="1"/>
<dbReference type="Proteomes" id="UP000199233">
    <property type="component" value="Unassembled WGS sequence"/>
</dbReference>
<dbReference type="InterPro" id="IPR036249">
    <property type="entry name" value="Thioredoxin-like_sf"/>
</dbReference>
<dbReference type="InterPro" id="IPR014440">
    <property type="entry name" value="HCCAis_GSTk"/>
</dbReference>
<reference evidence="5" key="1">
    <citation type="submission" date="2016-10" db="EMBL/GenBank/DDBJ databases">
        <authorList>
            <person name="Varghese N."/>
            <person name="Submissions S."/>
        </authorList>
    </citation>
    <scope>NUCLEOTIDE SEQUENCE [LARGE SCALE GENOMIC DNA]</scope>
    <source>
        <strain evidence="5">DSM 25927</strain>
    </source>
</reference>
<protein>
    <recommendedName>
        <fullName evidence="1">2-hydroxychromene-2-carboxylate isomerase</fullName>
        <ecNumber evidence="1">5.99.1.4</ecNumber>
    </recommendedName>
</protein>
<dbReference type="GO" id="GO:0006749">
    <property type="term" value="P:glutathione metabolic process"/>
    <property type="evidence" value="ECO:0007669"/>
    <property type="project" value="TreeGrafter"/>
</dbReference>
<dbReference type="Pfam" id="PF01323">
    <property type="entry name" value="DSBA"/>
    <property type="match status" value="1"/>
</dbReference>
<gene>
    <name evidence="4" type="ORF">SAMN04488038_103151</name>
</gene>
<dbReference type="OrthoDB" id="5244108at2"/>
<dbReference type="GO" id="GO:0004364">
    <property type="term" value="F:glutathione transferase activity"/>
    <property type="evidence" value="ECO:0007669"/>
    <property type="project" value="TreeGrafter"/>
</dbReference>
<dbReference type="InterPro" id="IPR001853">
    <property type="entry name" value="DSBA-like_thioredoxin_dom"/>
</dbReference>